<keyword evidence="1" id="KW-0472">Membrane</keyword>
<proteinExistence type="predicted"/>
<evidence type="ECO:0000256" key="1">
    <source>
        <dbReference type="SAM" id="Phobius"/>
    </source>
</evidence>
<dbReference type="OrthoDB" id="8588554at2"/>
<evidence type="ECO:0000313" key="3">
    <source>
        <dbReference type="Proteomes" id="UP000298653"/>
    </source>
</evidence>
<dbReference type="KEGG" id="arf:AR1Y2_3415"/>
<keyword evidence="1" id="KW-0812">Transmembrane</keyword>
<accession>A0A4P8INV5</accession>
<feature type="transmembrane region" description="Helical" evidence="1">
    <location>
        <begin position="12"/>
        <end position="40"/>
    </location>
</feature>
<feature type="transmembrane region" description="Helical" evidence="1">
    <location>
        <begin position="121"/>
        <end position="144"/>
    </location>
</feature>
<dbReference type="RefSeq" id="WP_137330035.1">
    <property type="nucleotide sequence ID" value="NZ_CP040058.1"/>
</dbReference>
<gene>
    <name evidence="2" type="ORF">AR1Y2_3415</name>
</gene>
<keyword evidence="3" id="KW-1185">Reference proteome</keyword>
<dbReference type="AlphaFoldDB" id="A0A4P8INV5"/>
<protein>
    <submittedName>
        <fullName evidence="2">Glutathione-regulated potassium-efflux system protein</fullName>
    </submittedName>
</protein>
<evidence type="ECO:0000313" key="2">
    <source>
        <dbReference type="EMBL" id="QCP36869.1"/>
    </source>
</evidence>
<name>A0A4P8INV5_9FIRM</name>
<dbReference type="InterPro" id="IPR009476">
    <property type="entry name" value="DUF1097"/>
</dbReference>
<dbReference type="EMBL" id="CP040058">
    <property type="protein sequence ID" value="QCP36869.1"/>
    <property type="molecule type" value="Genomic_DNA"/>
</dbReference>
<reference evidence="2 3" key="1">
    <citation type="submission" date="2019-05" db="EMBL/GenBank/DDBJ databases">
        <title>Complete genome sequencing of Anaerostipes rhamnosivorans.</title>
        <authorList>
            <person name="Bui T.P.N."/>
            <person name="de Vos W.M."/>
        </authorList>
    </citation>
    <scope>NUCLEOTIDE SEQUENCE [LARGE SCALE GENOMIC DNA]</scope>
    <source>
        <strain evidence="2 3">1y2</strain>
    </source>
</reference>
<sequence>MSVIMANAIGTGIFCCIWQGVGSALGLATWIGFVGCTSYFSAGCGKTGFIKSMCSNYTGLLWGMLIILSGGINNTIIFGAVVTGFFSWLIVFQSHIDVLSLVPNTFMGGFSAFASGGDWKMLLICLLLGNILGVSCDYSGRFLFKKFGKE</sequence>
<dbReference type="Proteomes" id="UP000298653">
    <property type="component" value="Chromosome"/>
</dbReference>
<organism evidence="2 3">
    <name type="scientific">Anaerostipes rhamnosivorans</name>
    <dbReference type="NCBI Taxonomy" id="1229621"/>
    <lineage>
        <taxon>Bacteria</taxon>
        <taxon>Bacillati</taxon>
        <taxon>Bacillota</taxon>
        <taxon>Clostridia</taxon>
        <taxon>Lachnospirales</taxon>
        <taxon>Lachnospiraceae</taxon>
        <taxon>Anaerostipes</taxon>
    </lineage>
</organism>
<dbReference type="Pfam" id="PF06496">
    <property type="entry name" value="DUF1097"/>
    <property type="match status" value="1"/>
</dbReference>
<keyword evidence="1" id="KW-1133">Transmembrane helix</keyword>
<feature type="transmembrane region" description="Helical" evidence="1">
    <location>
        <begin position="60"/>
        <end position="91"/>
    </location>
</feature>